<name>A0A7Y4NTY8_9BACT</name>
<dbReference type="Proteomes" id="UP000563426">
    <property type="component" value="Unassembled WGS sequence"/>
</dbReference>
<evidence type="ECO:0000313" key="1">
    <source>
        <dbReference type="EMBL" id="NOK37430.1"/>
    </source>
</evidence>
<accession>A0A7Y4NTY8</accession>
<dbReference type="InterPro" id="IPR044918">
    <property type="entry name" value="DUF3349_helical"/>
</dbReference>
<comment type="caution">
    <text evidence="1">The sequence shown here is derived from an EMBL/GenBank/DDBJ whole genome shotgun (WGS) entry which is preliminary data.</text>
</comment>
<organism evidence="1 2">
    <name type="scientific">Corallococcus exercitus</name>
    <dbReference type="NCBI Taxonomy" id="2316736"/>
    <lineage>
        <taxon>Bacteria</taxon>
        <taxon>Pseudomonadati</taxon>
        <taxon>Myxococcota</taxon>
        <taxon>Myxococcia</taxon>
        <taxon>Myxococcales</taxon>
        <taxon>Cystobacterineae</taxon>
        <taxon>Myxococcaceae</taxon>
        <taxon>Corallococcus</taxon>
    </lineage>
</organism>
<dbReference type="AlphaFoldDB" id="A0A7Y4NTY8"/>
<proteinExistence type="predicted"/>
<gene>
    <name evidence="1" type="ORF">HMI49_29970</name>
</gene>
<protein>
    <submittedName>
        <fullName evidence="1">DUF3349 domain-containing protein</fullName>
    </submittedName>
</protein>
<sequence>MSDTVSASSLVSTEADHAHTLAMLGRAFPEGVSEADYRPLLAVLYPYFSDRNLADVVSRFTGRAYGLVLNDVYGVQSTKLTADAVASIHARLVVAGLDAWSKED</sequence>
<reference evidence="1 2" key="1">
    <citation type="submission" date="2020-05" db="EMBL/GenBank/DDBJ databases">
        <authorList>
            <person name="Whitworth D."/>
        </authorList>
    </citation>
    <scope>NUCLEOTIDE SEQUENCE [LARGE SCALE GENOMIC DNA]</scope>
    <source>
        <strain evidence="1 2">AB043B</strain>
    </source>
</reference>
<dbReference type="Gene3D" id="1.10.150.430">
    <property type="entry name" value="DUF3349, helical bundle"/>
    <property type="match status" value="1"/>
</dbReference>
<evidence type="ECO:0000313" key="2">
    <source>
        <dbReference type="Proteomes" id="UP000563426"/>
    </source>
</evidence>
<keyword evidence="2" id="KW-1185">Reference proteome</keyword>
<dbReference type="EMBL" id="JABFJV010000225">
    <property type="protein sequence ID" value="NOK37430.1"/>
    <property type="molecule type" value="Genomic_DNA"/>
</dbReference>